<proteinExistence type="predicted"/>
<dbReference type="AlphaFoldDB" id="A0AAV9J172"/>
<keyword evidence="3" id="KW-1185">Reference proteome</keyword>
<reference evidence="2 3" key="1">
    <citation type="submission" date="2022-07" db="EMBL/GenBank/DDBJ databases">
        <title>Genome-wide signatures of adaptation to extreme environments.</title>
        <authorList>
            <person name="Cho C.H."/>
            <person name="Yoon H.S."/>
        </authorList>
    </citation>
    <scope>NUCLEOTIDE SEQUENCE [LARGE SCALE GENOMIC DNA]</scope>
    <source>
        <strain evidence="2 3">DBV 063 E5</strain>
    </source>
</reference>
<evidence type="ECO:0000313" key="2">
    <source>
        <dbReference type="EMBL" id="KAK4538156.1"/>
    </source>
</evidence>
<dbReference type="Proteomes" id="UP001301350">
    <property type="component" value="Unassembled WGS sequence"/>
</dbReference>
<name>A0AAV9J172_CYACA</name>
<accession>A0AAV9J172</accession>
<keyword evidence="1" id="KW-0175">Coiled coil</keyword>
<sequence length="213" mass="23270">MAAPVALSTGGDGVSEAEASLRSFEAYLDQLTERVNELQRQVRDGGGGAEELRPTSASVTAVRTLLEAVERCGLDEVGDEEAWGMVAQQLRERRADVPSIAATDGAACRAWYRTVHALQRETQALDEELTRLLVRLDAVPGISREDLSRAIQNHCNAQARRISALLSRRKRLIQRCQALGDGLEQWAQLQGLLPEAVVNGVGEEEAQDEVREA</sequence>
<organism evidence="2 3">
    <name type="scientific">Cyanidium caldarium</name>
    <name type="common">Red alga</name>
    <dbReference type="NCBI Taxonomy" id="2771"/>
    <lineage>
        <taxon>Eukaryota</taxon>
        <taxon>Rhodophyta</taxon>
        <taxon>Bangiophyceae</taxon>
        <taxon>Cyanidiales</taxon>
        <taxon>Cyanidiaceae</taxon>
        <taxon>Cyanidium</taxon>
    </lineage>
</organism>
<evidence type="ECO:0000313" key="3">
    <source>
        <dbReference type="Proteomes" id="UP001301350"/>
    </source>
</evidence>
<gene>
    <name evidence="2" type="ORF">CDCA_CDCA16G4181</name>
</gene>
<evidence type="ECO:0000256" key="1">
    <source>
        <dbReference type="SAM" id="Coils"/>
    </source>
</evidence>
<protein>
    <submittedName>
        <fullName evidence="2">Uncharacterized protein</fullName>
    </submittedName>
</protein>
<dbReference type="EMBL" id="JANCYW010000016">
    <property type="protein sequence ID" value="KAK4538156.1"/>
    <property type="molecule type" value="Genomic_DNA"/>
</dbReference>
<comment type="caution">
    <text evidence="2">The sequence shown here is derived from an EMBL/GenBank/DDBJ whole genome shotgun (WGS) entry which is preliminary data.</text>
</comment>
<feature type="coiled-coil region" evidence="1">
    <location>
        <begin position="14"/>
        <end position="41"/>
    </location>
</feature>